<keyword evidence="4" id="KW-0812">Transmembrane</keyword>
<name>A0A4P7B7B7_ACIHA</name>
<dbReference type="AlphaFoldDB" id="A0A4P7B7B7"/>
<evidence type="ECO:0000313" key="7">
    <source>
        <dbReference type="EMBL" id="MBO3657845.1"/>
    </source>
</evidence>
<accession>A0A4P7B7B7</accession>
<dbReference type="Pfam" id="PF25917">
    <property type="entry name" value="BSH_RND"/>
    <property type="match status" value="1"/>
</dbReference>
<protein>
    <submittedName>
        <fullName evidence="8">HlyD family secretion protein</fullName>
    </submittedName>
</protein>
<dbReference type="PRINTS" id="PR01490">
    <property type="entry name" value="RTXTOXIND"/>
</dbReference>
<keyword evidence="4" id="KW-0472">Membrane</keyword>
<dbReference type="PANTHER" id="PTHR30386">
    <property type="entry name" value="MEMBRANE FUSION SUBUNIT OF EMRAB-TOLC MULTIDRUG EFFLUX PUMP"/>
    <property type="match status" value="1"/>
</dbReference>
<dbReference type="PANTHER" id="PTHR30386:SF24">
    <property type="entry name" value="MULTIDRUG RESISTANCE EFFLUX PUMP"/>
    <property type="match status" value="1"/>
</dbReference>
<feature type="compositionally biased region" description="Basic and acidic residues" evidence="3">
    <location>
        <begin position="1"/>
        <end position="13"/>
    </location>
</feature>
<dbReference type="InterPro" id="IPR050739">
    <property type="entry name" value="MFP"/>
</dbReference>
<gene>
    <name evidence="8" type="ORF">AHTJR_12045</name>
    <name evidence="7" type="ORF">J5N55_07060</name>
</gene>
<dbReference type="Gene3D" id="2.40.30.170">
    <property type="match status" value="1"/>
</dbReference>
<feature type="domain" description="CusB-like beta-barrel" evidence="6">
    <location>
        <begin position="294"/>
        <end position="336"/>
    </location>
</feature>
<feature type="coiled-coil region" evidence="2">
    <location>
        <begin position="140"/>
        <end position="254"/>
    </location>
</feature>
<dbReference type="Gene3D" id="1.10.287.470">
    <property type="entry name" value="Helix hairpin bin"/>
    <property type="match status" value="2"/>
</dbReference>
<dbReference type="Proteomes" id="UP000670925">
    <property type="component" value="Unassembled WGS sequence"/>
</dbReference>
<dbReference type="EMBL" id="JAGFOT010000006">
    <property type="protein sequence ID" value="MBO3657845.1"/>
    <property type="molecule type" value="Genomic_DNA"/>
</dbReference>
<dbReference type="InterPro" id="IPR058625">
    <property type="entry name" value="MdtA-like_BSH"/>
</dbReference>
<dbReference type="Gene3D" id="2.40.50.100">
    <property type="match status" value="1"/>
</dbReference>
<reference evidence="7" key="2">
    <citation type="submission" date="2021-03" db="EMBL/GenBank/DDBJ databases">
        <title>Acinetobacter spp. whole-genome sequenced from Terengganu.</title>
        <authorList>
            <person name="Mohd Rani F."/>
        </authorList>
    </citation>
    <scope>NUCLEOTIDE SEQUENCE</scope>
    <source>
        <strain evidence="7">AC1502</strain>
    </source>
</reference>
<keyword evidence="2" id="KW-0175">Coiled coil</keyword>
<organism evidence="8 9">
    <name type="scientific">Acinetobacter haemolyticus</name>
    <dbReference type="NCBI Taxonomy" id="29430"/>
    <lineage>
        <taxon>Bacteria</taxon>
        <taxon>Pseudomonadati</taxon>
        <taxon>Pseudomonadota</taxon>
        <taxon>Gammaproteobacteria</taxon>
        <taxon>Moraxellales</taxon>
        <taxon>Moraxellaceae</taxon>
        <taxon>Acinetobacter</taxon>
    </lineage>
</organism>
<dbReference type="Pfam" id="PF25954">
    <property type="entry name" value="Beta-barrel_RND_2"/>
    <property type="match status" value="1"/>
</dbReference>
<feature type="domain" description="Multidrug resistance protein MdtA-like barrel-sandwich hybrid" evidence="5">
    <location>
        <begin position="96"/>
        <end position="286"/>
    </location>
</feature>
<evidence type="ECO:0000256" key="2">
    <source>
        <dbReference type="SAM" id="Coils"/>
    </source>
</evidence>
<feature type="transmembrane region" description="Helical" evidence="4">
    <location>
        <begin position="54"/>
        <end position="72"/>
    </location>
</feature>
<sequence length="389" mass="42212">MAEETKDNTEKQTQESPAINAETSPQSSNTTQAAEMPPPPPPASKLIKTKRSTLWWMLLVLLVGITIILWAWKIGPFHTAIEQTDNSYIKGKTTILSSQINGYIKDVLVKDFDHVKRGQVLMHIDATTYDQKVTQAVSGVEQAQNSLANQTQAIAQRQADVVAAQAKLDQVKAQYDLSLAQLKRYQQLGNSGAASKSEQDKAAADAQNNLALLKQAQANILVAQEALKTAQVAEAGLKAQVNSAQAQLDQANTTKDYSTIVAPLDGQLGEVNPRVGQYVAAGSQLLYLIPQQTWVIANFKETQIANMKIGQKASFTVDAMKHQKFTGRVEQISPAAGSEFSVLKPDNATGNFTKVVQRIAVRIAIDPDQEGMENLRPGMSVVTSVDTDS</sequence>
<comment type="similarity">
    <text evidence="1">Belongs to the membrane fusion protein (MFP) (TC 8.A.1) family.</text>
</comment>
<evidence type="ECO:0000256" key="3">
    <source>
        <dbReference type="SAM" id="MobiDB-lite"/>
    </source>
</evidence>
<keyword evidence="4" id="KW-1133">Transmembrane helix</keyword>
<dbReference type="SUPFAM" id="SSF111369">
    <property type="entry name" value="HlyD-like secretion proteins"/>
    <property type="match status" value="2"/>
</dbReference>
<feature type="region of interest" description="Disordered" evidence="3">
    <location>
        <begin position="1"/>
        <end position="45"/>
    </location>
</feature>
<reference evidence="8 9" key="1">
    <citation type="submission" date="2019-03" db="EMBL/GenBank/DDBJ databases">
        <title>Complete genome sequence of two outbreak-associated Acinetobacter haemolyticus strains.</title>
        <authorList>
            <person name="Bai L."/>
            <person name="Zhang S.-C."/>
            <person name="Deng Y."/>
            <person name="Song C.-C."/>
            <person name="Kang G.-B."/>
            <person name="Dong Y."/>
            <person name="Wang Y."/>
            <person name="Gao F."/>
            <person name="Huang H."/>
        </authorList>
    </citation>
    <scope>NUCLEOTIDE SEQUENCE [LARGE SCALE GENOMIC DNA]</scope>
    <source>
        <strain evidence="8 9">TJR01</strain>
    </source>
</reference>
<evidence type="ECO:0000256" key="1">
    <source>
        <dbReference type="ARBA" id="ARBA00009477"/>
    </source>
</evidence>
<evidence type="ECO:0000259" key="6">
    <source>
        <dbReference type="Pfam" id="PF25954"/>
    </source>
</evidence>
<evidence type="ECO:0000313" key="9">
    <source>
        <dbReference type="Proteomes" id="UP000294395"/>
    </source>
</evidence>
<evidence type="ECO:0000259" key="5">
    <source>
        <dbReference type="Pfam" id="PF25917"/>
    </source>
</evidence>
<evidence type="ECO:0000313" key="8">
    <source>
        <dbReference type="EMBL" id="QBQ16953.1"/>
    </source>
</evidence>
<evidence type="ECO:0000256" key="4">
    <source>
        <dbReference type="SAM" id="Phobius"/>
    </source>
</evidence>
<dbReference type="EMBL" id="CP038009">
    <property type="protein sequence ID" value="QBQ16953.1"/>
    <property type="molecule type" value="Genomic_DNA"/>
</dbReference>
<proteinExistence type="inferred from homology"/>
<dbReference type="InterPro" id="IPR058792">
    <property type="entry name" value="Beta-barrel_RND_2"/>
</dbReference>
<dbReference type="Proteomes" id="UP000294395">
    <property type="component" value="Chromosome"/>
</dbReference>
<feature type="compositionally biased region" description="Polar residues" evidence="3">
    <location>
        <begin position="14"/>
        <end position="33"/>
    </location>
</feature>